<dbReference type="InterPro" id="IPR036217">
    <property type="entry name" value="MethylDNA_cys_MeTrfase_DNAb"/>
</dbReference>
<comment type="miscellaneous">
    <text evidence="9">This enzyme catalyzes only one turnover and therefore is not strictly catalytic. According to one definition, an enzyme is a biocatalyst that acts repeatedly and over many reaction cycles.</text>
</comment>
<evidence type="ECO:0000256" key="2">
    <source>
        <dbReference type="ARBA" id="ARBA00008711"/>
    </source>
</evidence>
<dbReference type="AlphaFoldDB" id="A0A4Q7W292"/>
<evidence type="ECO:0000256" key="9">
    <source>
        <dbReference type="HAMAP-Rule" id="MF_00772"/>
    </source>
</evidence>
<dbReference type="HAMAP" id="MF_00772">
    <property type="entry name" value="OGT"/>
    <property type="match status" value="1"/>
</dbReference>
<dbReference type="GO" id="GO:0003908">
    <property type="term" value="F:methylated-DNA-[protein]-cysteine S-methyltransferase activity"/>
    <property type="evidence" value="ECO:0007669"/>
    <property type="project" value="UniProtKB-UniRule"/>
</dbReference>
<dbReference type="InterPro" id="IPR001497">
    <property type="entry name" value="MethylDNA_cys_MeTrfase_AS"/>
</dbReference>
<dbReference type="InterPro" id="IPR036388">
    <property type="entry name" value="WH-like_DNA-bd_sf"/>
</dbReference>
<dbReference type="OrthoDB" id="9802228at2"/>
<evidence type="ECO:0000256" key="5">
    <source>
        <dbReference type="ARBA" id="ARBA00022679"/>
    </source>
</evidence>
<comment type="catalytic activity">
    <reaction evidence="1 9">
        <text>a 4-O-methyl-thymidine in DNA + L-cysteinyl-[protein] = a thymidine in DNA + S-methyl-L-cysteinyl-[protein]</text>
        <dbReference type="Rhea" id="RHEA:53428"/>
        <dbReference type="Rhea" id="RHEA-COMP:10131"/>
        <dbReference type="Rhea" id="RHEA-COMP:10132"/>
        <dbReference type="Rhea" id="RHEA-COMP:13555"/>
        <dbReference type="Rhea" id="RHEA-COMP:13556"/>
        <dbReference type="ChEBI" id="CHEBI:29950"/>
        <dbReference type="ChEBI" id="CHEBI:82612"/>
        <dbReference type="ChEBI" id="CHEBI:137386"/>
        <dbReference type="ChEBI" id="CHEBI:137387"/>
        <dbReference type="EC" id="2.1.1.63"/>
    </reaction>
</comment>
<dbReference type="Proteomes" id="UP000293671">
    <property type="component" value="Unassembled WGS sequence"/>
</dbReference>
<accession>A0A4Q7W292</accession>
<comment type="function">
    <text evidence="9">Involved in the cellular defense against the biological effects of O6-methylguanine (O6-MeG) and O4-methylthymine (O4-MeT) in DNA. Repairs the methylated nucleobase in DNA by stoichiometrically transferring the methyl group to a cysteine residue in the enzyme. This is a suicide reaction: the enzyme is irreversibly inactivated.</text>
</comment>
<proteinExistence type="inferred from homology"/>
<dbReference type="NCBIfam" id="TIGR00589">
    <property type="entry name" value="ogt"/>
    <property type="match status" value="1"/>
</dbReference>
<reference evidence="12 13" key="1">
    <citation type="submission" date="2019-02" db="EMBL/GenBank/DDBJ databases">
        <title>Genomic Encyclopedia of Type Strains, Phase IV (KMG-IV): sequencing the most valuable type-strain genomes for metagenomic binning, comparative biology and taxonomic classification.</title>
        <authorList>
            <person name="Goeker M."/>
        </authorList>
    </citation>
    <scope>NUCLEOTIDE SEQUENCE [LARGE SCALE GENOMIC DNA]</scope>
    <source>
        <strain evidence="12 13">DSM 19570</strain>
    </source>
</reference>
<comment type="similarity">
    <text evidence="2 9">Belongs to the MGMT family.</text>
</comment>
<dbReference type="GO" id="GO:0006307">
    <property type="term" value="P:DNA alkylation repair"/>
    <property type="evidence" value="ECO:0007669"/>
    <property type="project" value="UniProtKB-UniRule"/>
</dbReference>
<evidence type="ECO:0000256" key="3">
    <source>
        <dbReference type="ARBA" id="ARBA00022490"/>
    </source>
</evidence>
<dbReference type="PANTHER" id="PTHR10815">
    <property type="entry name" value="METHYLATED-DNA--PROTEIN-CYSTEINE METHYLTRANSFERASE"/>
    <property type="match status" value="1"/>
</dbReference>
<feature type="active site" description="Nucleophile; methyl group acceptor" evidence="9">
    <location>
        <position position="135"/>
    </location>
</feature>
<keyword evidence="13" id="KW-1185">Reference proteome</keyword>
<dbReference type="EC" id="2.1.1.63" evidence="9"/>
<protein>
    <recommendedName>
        <fullName evidence="9">Methylated-DNA--protein-cysteine methyltransferase</fullName>
        <ecNumber evidence="9">2.1.1.63</ecNumber>
    </recommendedName>
    <alternativeName>
        <fullName evidence="9">6-O-methylguanine-DNA methyltransferase</fullName>
        <shortName evidence="9">MGMT</shortName>
    </alternativeName>
    <alternativeName>
        <fullName evidence="9">O-6-methylguanine-DNA-alkyltransferase</fullName>
    </alternativeName>
</protein>
<keyword evidence="6 9" id="KW-0227">DNA damage</keyword>
<evidence type="ECO:0000256" key="6">
    <source>
        <dbReference type="ARBA" id="ARBA00022763"/>
    </source>
</evidence>
<dbReference type="InterPro" id="IPR008332">
    <property type="entry name" value="MethylG_MeTrfase_N"/>
</dbReference>
<dbReference type="InterPro" id="IPR014048">
    <property type="entry name" value="MethylDNA_cys_MeTrfase_DNA-bd"/>
</dbReference>
<dbReference type="PROSITE" id="PS00374">
    <property type="entry name" value="MGMT"/>
    <property type="match status" value="1"/>
</dbReference>
<evidence type="ECO:0000256" key="8">
    <source>
        <dbReference type="ARBA" id="ARBA00049348"/>
    </source>
</evidence>
<dbReference type="SUPFAM" id="SSF53155">
    <property type="entry name" value="Methylated DNA-protein cysteine methyltransferase domain"/>
    <property type="match status" value="1"/>
</dbReference>
<dbReference type="Pfam" id="PF02870">
    <property type="entry name" value="Methyltransf_1N"/>
    <property type="match status" value="1"/>
</dbReference>
<comment type="caution">
    <text evidence="12">The sequence shown here is derived from an EMBL/GenBank/DDBJ whole genome shotgun (WGS) entry which is preliminary data.</text>
</comment>
<feature type="domain" description="Methylated-DNA-[protein]-cysteine S-methyltransferase DNA binding" evidence="10">
    <location>
        <begin position="84"/>
        <end position="163"/>
    </location>
</feature>
<dbReference type="CDD" id="cd06445">
    <property type="entry name" value="ATase"/>
    <property type="match status" value="1"/>
</dbReference>
<keyword evidence="7 9" id="KW-0234">DNA repair</keyword>
<comment type="catalytic activity">
    <reaction evidence="8 9">
        <text>a 6-O-methyl-2'-deoxyguanosine in DNA + L-cysteinyl-[protein] = S-methyl-L-cysteinyl-[protein] + a 2'-deoxyguanosine in DNA</text>
        <dbReference type="Rhea" id="RHEA:24000"/>
        <dbReference type="Rhea" id="RHEA-COMP:10131"/>
        <dbReference type="Rhea" id="RHEA-COMP:10132"/>
        <dbReference type="Rhea" id="RHEA-COMP:11367"/>
        <dbReference type="Rhea" id="RHEA-COMP:11368"/>
        <dbReference type="ChEBI" id="CHEBI:29950"/>
        <dbReference type="ChEBI" id="CHEBI:82612"/>
        <dbReference type="ChEBI" id="CHEBI:85445"/>
        <dbReference type="ChEBI" id="CHEBI:85448"/>
        <dbReference type="EC" id="2.1.1.63"/>
    </reaction>
</comment>
<evidence type="ECO:0000256" key="1">
    <source>
        <dbReference type="ARBA" id="ARBA00001286"/>
    </source>
</evidence>
<dbReference type="SUPFAM" id="SSF46767">
    <property type="entry name" value="Methylated DNA-protein cysteine methyltransferase, C-terminal domain"/>
    <property type="match status" value="1"/>
</dbReference>
<dbReference type="EMBL" id="SHKP01000004">
    <property type="protein sequence ID" value="RZU03045.1"/>
    <property type="molecule type" value="Genomic_DNA"/>
</dbReference>
<dbReference type="GO" id="GO:0005737">
    <property type="term" value="C:cytoplasm"/>
    <property type="evidence" value="ECO:0007669"/>
    <property type="project" value="UniProtKB-SubCell"/>
</dbReference>
<evidence type="ECO:0000313" key="13">
    <source>
        <dbReference type="Proteomes" id="UP000293671"/>
    </source>
</evidence>
<dbReference type="InterPro" id="IPR036631">
    <property type="entry name" value="MGMT_N_sf"/>
</dbReference>
<dbReference type="FunFam" id="1.10.10.10:FF:000214">
    <property type="entry name" value="Methylated-DNA--protein-cysteine methyltransferase"/>
    <property type="match status" value="1"/>
</dbReference>
<evidence type="ECO:0000259" key="10">
    <source>
        <dbReference type="Pfam" id="PF01035"/>
    </source>
</evidence>
<evidence type="ECO:0000259" key="11">
    <source>
        <dbReference type="Pfam" id="PF02870"/>
    </source>
</evidence>
<dbReference type="InterPro" id="IPR023546">
    <property type="entry name" value="MGMT"/>
</dbReference>
<name>A0A4Q7W292_9BURK</name>
<dbReference type="RefSeq" id="WP_130430754.1">
    <property type="nucleotide sequence ID" value="NZ_SHKP01000004.1"/>
</dbReference>
<keyword evidence="3 9" id="KW-0963">Cytoplasm</keyword>
<dbReference type="GO" id="GO:0032259">
    <property type="term" value="P:methylation"/>
    <property type="evidence" value="ECO:0007669"/>
    <property type="project" value="UniProtKB-KW"/>
</dbReference>
<evidence type="ECO:0000256" key="4">
    <source>
        <dbReference type="ARBA" id="ARBA00022603"/>
    </source>
</evidence>
<feature type="domain" description="Methylguanine DNA methyltransferase ribonuclease-like" evidence="11">
    <location>
        <begin position="12"/>
        <end position="79"/>
    </location>
</feature>
<keyword evidence="4 9" id="KW-0489">Methyltransferase</keyword>
<sequence>MNYPCERLAAQATIDTPMGPMLIAATERGLAGLWFEDQRHHPDVIDARVDAGQRWIALTARQLSEYFEGRRERFEIPLDAAGTEFQQAVWHALSALPFAATTSYGAIAQTIGKPAAVRAVGAAVGRNPIGIIVPCHRVLGRDGSLTGYAGGLDRKTALLAHEARHSPTALERAA</sequence>
<gene>
    <name evidence="12" type="ORF">EV670_1078</name>
</gene>
<dbReference type="Gene3D" id="1.10.10.10">
    <property type="entry name" value="Winged helix-like DNA-binding domain superfamily/Winged helix DNA-binding domain"/>
    <property type="match status" value="1"/>
</dbReference>
<dbReference type="PANTHER" id="PTHR10815:SF5">
    <property type="entry name" value="METHYLATED-DNA--PROTEIN-CYSTEINE METHYLTRANSFERASE"/>
    <property type="match status" value="1"/>
</dbReference>
<dbReference type="Pfam" id="PF01035">
    <property type="entry name" value="DNA_binding_1"/>
    <property type="match status" value="1"/>
</dbReference>
<keyword evidence="5 9" id="KW-0808">Transferase</keyword>
<organism evidence="12 13">
    <name type="scientific">Rivibacter subsaxonicus</name>
    <dbReference type="NCBI Taxonomy" id="457575"/>
    <lineage>
        <taxon>Bacteria</taxon>
        <taxon>Pseudomonadati</taxon>
        <taxon>Pseudomonadota</taxon>
        <taxon>Betaproteobacteria</taxon>
        <taxon>Burkholderiales</taxon>
        <taxon>Rivibacter</taxon>
    </lineage>
</organism>
<dbReference type="Gene3D" id="3.30.160.70">
    <property type="entry name" value="Methylated DNA-protein cysteine methyltransferase domain"/>
    <property type="match status" value="1"/>
</dbReference>
<evidence type="ECO:0000313" key="12">
    <source>
        <dbReference type="EMBL" id="RZU03045.1"/>
    </source>
</evidence>
<comment type="subcellular location">
    <subcellularLocation>
        <location evidence="9">Cytoplasm</location>
    </subcellularLocation>
</comment>
<evidence type="ECO:0000256" key="7">
    <source>
        <dbReference type="ARBA" id="ARBA00023204"/>
    </source>
</evidence>